<sequence>MASYGFLGLGIMGKAMALNLLKAGFDVTVWNRSPEACAELIEQGAKQGKSPKDVAAQCDITFAMVSDPEAAKAIALGENGVTKGIGEGRGYVDMSTVDDDTSKAIEAAIQTAGGRFLEAPVSGTKQPAIDGTLIILAAGDESLYQDALPCFEVMGKMAPYLGPIGQGANMKLVVNMVMGSMLTAFSEGMSLAQKSGLDANQLLEVLANGAMANPMFKVKGQMLLDDNYATSFPLKHMQKDMRLAIALGDKLDQPLPTAAAANELFKQARKEGCADQDIAAVYKVVK</sequence>
<dbReference type="SUPFAM" id="SSF48179">
    <property type="entry name" value="6-phosphogluconate dehydrogenase C-terminal domain-like"/>
    <property type="match status" value="1"/>
</dbReference>
<dbReference type="PANTHER" id="PTHR43580:SF2">
    <property type="entry name" value="CYTOKINE-LIKE NUCLEAR FACTOR N-PAC"/>
    <property type="match status" value="1"/>
</dbReference>
<dbReference type="InterPro" id="IPR008927">
    <property type="entry name" value="6-PGluconate_DH-like_C_sf"/>
</dbReference>
<dbReference type="InterPro" id="IPR013328">
    <property type="entry name" value="6PGD_dom2"/>
</dbReference>
<organism evidence="5 6">
    <name type="scientific">Rhodanobacter aciditrophus</name>
    <dbReference type="NCBI Taxonomy" id="1623218"/>
    <lineage>
        <taxon>Bacteria</taxon>
        <taxon>Pseudomonadati</taxon>
        <taxon>Pseudomonadota</taxon>
        <taxon>Gammaproteobacteria</taxon>
        <taxon>Lysobacterales</taxon>
        <taxon>Rhodanobacteraceae</taxon>
        <taxon>Rhodanobacter</taxon>
    </lineage>
</organism>
<dbReference type="EC" id="1.1.-.-" evidence="5"/>
<feature type="domain" description="6-phosphogluconate dehydrogenase NADP-binding" evidence="3">
    <location>
        <begin position="4"/>
        <end position="162"/>
    </location>
</feature>
<dbReference type="PANTHER" id="PTHR43580">
    <property type="entry name" value="OXIDOREDUCTASE GLYR1-RELATED"/>
    <property type="match status" value="1"/>
</dbReference>
<evidence type="ECO:0000256" key="2">
    <source>
        <dbReference type="ARBA" id="ARBA00023027"/>
    </source>
</evidence>
<evidence type="ECO:0000259" key="3">
    <source>
        <dbReference type="Pfam" id="PF03446"/>
    </source>
</evidence>
<accession>A0ABW4AWY8</accession>
<reference evidence="6" key="1">
    <citation type="journal article" date="2019" name="Int. J. Syst. Evol. Microbiol.">
        <title>The Global Catalogue of Microorganisms (GCM) 10K type strain sequencing project: providing services to taxonomists for standard genome sequencing and annotation.</title>
        <authorList>
            <consortium name="The Broad Institute Genomics Platform"/>
            <consortium name="The Broad Institute Genome Sequencing Center for Infectious Disease"/>
            <person name="Wu L."/>
            <person name="Ma J."/>
        </authorList>
    </citation>
    <scope>NUCLEOTIDE SEQUENCE [LARGE SCALE GENOMIC DNA]</scope>
    <source>
        <strain evidence="6">JCM 30774</strain>
    </source>
</reference>
<evidence type="ECO:0000259" key="4">
    <source>
        <dbReference type="Pfam" id="PF14833"/>
    </source>
</evidence>
<dbReference type="EMBL" id="JBHTMN010000004">
    <property type="protein sequence ID" value="MFD1382397.1"/>
    <property type="molecule type" value="Genomic_DNA"/>
</dbReference>
<comment type="caution">
    <text evidence="5">The sequence shown here is derived from an EMBL/GenBank/DDBJ whole genome shotgun (WGS) entry which is preliminary data.</text>
</comment>
<dbReference type="InterPro" id="IPR002204">
    <property type="entry name" value="3-OH-isobutyrate_DH-rel_CS"/>
</dbReference>
<evidence type="ECO:0000256" key="1">
    <source>
        <dbReference type="ARBA" id="ARBA00023002"/>
    </source>
</evidence>
<evidence type="ECO:0000313" key="5">
    <source>
        <dbReference type="EMBL" id="MFD1382397.1"/>
    </source>
</evidence>
<dbReference type="PIRSF" id="PIRSF000103">
    <property type="entry name" value="HIBADH"/>
    <property type="match status" value="1"/>
</dbReference>
<dbReference type="InterPro" id="IPR051265">
    <property type="entry name" value="HIBADH-related_NP60_sf"/>
</dbReference>
<dbReference type="Pfam" id="PF14833">
    <property type="entry name" value="NAD_binding_11"/>
    <property type="match status" value="1"/>
</dbReference>
<gene>
    <name evidence="5" type="ORF">ACFQ45_03415</name>
</gene>
<dbReference type="InterPro" id="IPR015815">
    <property type="entry name" value="HIBADH-related"/>
</dbReference>
<dbReference type="SUPFAM" id="SSF51735">
    <property type="entry name" value="NAD(P)-binding Rossmann-fold domains"/>
    <property type="match status" value="1"/>
</dbReference>
<proteinExistence type="predicted"/>
<dbReference type="PROSITE" id="PS00895">
    <property type="entry name" value="3_HYDROXYISOBUT_DH"/>
    <property type="match status" value="1"/>
</dbReference>
<dbReference type="InterPro" id="IPR006115">
    <property type="entry name" value="6PGDH_NADP-bd"/>
</dbReference>
<keyword evidence="2" id="KW-0520">NAD</keyword>
<feature type="domain" description="3-hydroxyisobutyrate dehydrogenase-like NAD-binding" evidence="4">
    <location>
        <begin position="165"/>
        <end position="284"/>
    </location>
</feature>
<keyword evidence="1 5" id="KW-0560">Oxidoreductase</keyword>
<evidence type="ECO:0000313" key="6">
    <source>
        <dbReference type="Proteomes" id="UP001597059"/>
    </source>
</evidence>
<dbReference type="Gene3D" id="1.10.1040.10">
    <property type="entry name" value="N-(1-d-carboxylethyl)-l-norvaline Dehydrogenase, domain 2"/>
    <property type="match status" value="1"/>
</dbReference>
<dbReference type="Proteomes" id="UP001597059">
    <property type="component" value="Unassembled WGS sequence"/>
</dbReference>
<protein>
    <submittedName>
        <fullName evidence="5">NAD(P)-dependent oxidoreductase</fullName>
        <ecNumber evidence="5">1.1.-.-</ecNumber>
    </submittedName>
</protein>
<dbReference type="InterPro" id="IPR029154">
    <property type="entry name" value="HIBADH-like_NADP-bd"/>
</dbReference>
<dbReference type="InterPro" id="IPR036291">
    <property type="entry name" value="NAD(P)-bd_dom_sf"/>
</dbReference>
<dbReference type="Gene3D" id="3.40.50.720">
    <property type="entry name" value="NAD(P)-binding Rossmann-like Domain"/>
    <property type="match status" value="1"/>
</dbReference>
<name>A0ABW4AWY8_9GAMM</name>
<dbReference type="GO" id="GO:0016491">
    <property type="term" value="F:oxidoreductase activity"/>
    <property type="evidence" value="ECO:0007669"/>
    <property type="project" value="UniProtKB-KW"/>
</dbReference>
<keyword evidence="6" id="KW-1185">Reference proteome</keyword>
<dbReference type="RefSeq" id="WP_377365351.1">
    <property type="nucleotide sequence ID" value="NZ_JBHTMN010000004.1"/>
</dbReference>
<dbReference type="Pfam" id="PF03446">
    <property type="entry name" value="NAD_binding_2"/>
    <property type="match status" value="1"/>
</dbReference>